<dbReference type="Gene3D" id="1.10.1450.10">
    <property type="entry name" value="Tetraspanin"/>
    <property type="match status" value="1"/>
</dbReference>
<dbReference type="GO" id="GO:0005886">
    <property type="term" value="C:plasma membrane"/>
    <property type="evidence" value="ECO:0000318"/>
    <property type="project" value="GO_Central"/>
</dbReference>
<keyword evidence="8" id="KW-1185">Reference proteome</keyword>
<evidence type="ECO:0000256" key="1">
    <source>
        <dbReference type="ARBA" id="ARBA00004141"/>
    </source>
</evidence>
<evidence type="ECO:0000313" key="6">
    <source>
        <dbReference type="EMBL" id="ESN96566.1"/>
    </source>
</evidence>
<keyword evidence="3 5" id="KW-1133">Transmembrane helix</keyword>
<feature type="transmembrane region" description="Helical" evidence="5">
    <location>
        <begin position="219"/>
        <end position="242"/>
    </location>
</feature>
<accession>T1EUB0</accession>
<proteinExistence type="predicted"/>
<evidence type="ECO:0000313" key="8">
    <source>
        <dbReference type="Proteomes" id="UP000015101"/>
    </source>
</evidence>
<evidence type="ECO:0000256" key="4">
    <source>
        <dbReference type="ARBA" id="ARBA00023136"/>
    </source>
</evidence>
<evidence type="ECO:0000256" key="3">
    <source>
        <dbReference type="ARBA" id="ARBA00022989"/>
    </source>
</evidence>
<reference evidence="8" key="1">
    <citation type="submission" date="2012-12" db="EMBL/GenBank/DDBJ databases">
        <authorList>
            <person name="Hellsten U."/>
            <person name="Grimwood J."/>
            <person name="Chapman J.A."/>
            <person name="Shapiro H."/>
            <person name="Aerts A."/>
            <person name="Otillar R.P."/>
            <person name="Terry A.Y."/>
            <person name="Boore J.L."/>
            <person name="Simakov O."/>
            <person name="Marletaz F."/>
            <person name="Cho S.-J."/>
            <person name="Edsinger-Gonzales E."/>
            <person name="Havlak P."/>
            <person name="Kuo D.-H."/>
            <person name="Larsson T."/>
            <person name="Lv J."/>
            <person name="Arendt D."/>
            <person name="Savage R."/>
            <person name="Osoegawa K."/>
            <person name="de Jong P."/>
            <person name="Lindberg D.R."/>
            <person name="Seaver E.C."/>
            <person name="Weisblat D.A."/>
            <person name="Putnam N.H."/>
            <person name="Grigoriev I.V."/>
            <person name="Rokhsar D.S."/>
        </authorList>
    </citation>
    <scope>NUCLEOTIDE SEQUENCE</scope>
</reference>
<dbReference type="Pfam" id="PF00335">
    <property type="entry name" value="Tetraspanin"/>
    <property type="match status" value="1"/>
</dbReference>
<protein>
    <recommendedName>
        <fullName evidence="9">Tetraspanin</fullName>
    </recommendedName>
</protein>
<dbReference type="OrthoDB" id="10033535at2759"/>
<keyword evidence="4 5" id="KW-0472">Membrane</keyword>
<sequence length="256" mass="28851">MRKEKNGKSNNYWKDCREKRSQSTINNLCKVLVSLIELLSITIFQLLQINHVDTGFDIDKQSEARSLIPATVGKYNAKRCLRQLSAFKSVWLYYAYYNCALTLRINTNKTDIANIVVTQMPNNAAANLVGQKFNDSMPKYKNDSLAREYIDSIQNGFTCCGYNGYKDWSNLPQFKSGELPGSCCTNFTGKFDGCNYLSQNESYYYQVACITPIQSNLKAILFGFGIISSITAGALLITLILASCLADKMRKEYNPV</sequence>
<dbReference type="SUPFAM" id="SSF48652">
    <property type="entry name" value="Tetraspanin"/>
    <property type="match status" value="1"/>
</dbReference>
<comment type="subcellular location">
    <subcellularLocation>
        <location evidence="1">Membrane</location>
        <topology evidence="1">Multi-pass membrane protein</topology>
    </subcellularLocation>
</comment>
<dbReference type="EMBL" id="KB097495">
    <property type="protein sequence ID" value="ESN96566.1"/>
    <property type="molecule type" value="Genomic_DNA"/>
</dbReference>
<keyword evidence="2 5" id="KW-0812">Transmembrane</keyword>
<evidence type="ECO:0000256" key="5">
    <source>
        <dbReference type="SAM" id="Phobius"/>
    </source>
</evidence>
<gene>
    <name evidence="7" type="primary">20200160</name>
    <name evidence="6" type="ORF">HELRODRAFT_163643</name>
</gene>
<dbReference type="HOGENOM" id="CLU_1086951_0_0_1"/>
<evidence type="ECO:0000313" key="7">
    <source>
        <dbReference type="EnsemblMetazoa" id="HelroP163643"/>
    </source>
</evidence>
<reference evidence="6 8" key="2">
    <citation type="journal article" date="2013" name="Nature">
        <title>Insights into bilaterian evolution from three spiralian genomes.</title>
        <authorList>
            <person name="Simakov O."/>
            <person name="Marletaz F."/>
            <person name="Cho S.J."/>
            <person name="Edsinger-Gonzales E."/>
            <person name="Havlak P."/>
            <person name="Hellsten U."/>
            <person name="Kuo D.H."/>
            <person name="Larsson T."/>
            <person name="Lv J."/>
            <person name="Arendt D."/>
            <person name="Savage R."/>
            <person name="Osoegawa K."/>
            <person name="de Jong P."/>
            <person name="Grimwood J."/>
            <person name="Chapman J.A."/>
            <person name="Shapiro H."/>
            <person name="Aerts A."/>
            <person name="Otillar R.P."/>
            <person name="Terry A.Y."/>
            <person name="Boore J.L."/>
            <person name="Grigoriev I.V."/>
            <person name="Lindberg D.R."/>
            <person name="Seaver E.C."/>
            <person name="Weisblat D.A."/>
            <person name="Putnam N.H."/>
            <person name="Rokhsar D.S."/>
        </authorList>
    </citation>
    <scope>NUCLEOTIDE SEQUENCE</scope>
</reference>
<dbReference type="CDD" id="cd03127">
    <property type="entry name" value="tetraspanin_LEL"/>
    <property type="match status" value="1"/>
</dbReference>
<dbReference type="EMBL" id="AMQM01001414">
    <property type="status" value="NOT_ANNOTATED_CDS"/>
    <property type="molecule type" value="Genomic_DNA"/>
</dbReference>
<dbReference type="RefSeq" id="XP_009025712.1">
    <property type="nucleotide sequence ID" value="XM_009027464.1"/>
</dbReference>
<organism evidence="7 8">
    <name type="scientific">Helobdella robusta</name>
    <name type="common">Californian leech</name>
    <dbReference type="NCBI Taxonomy" id="6412"/>
    <lineage>
        <taxon>Eukaryota</taxon>
        <taxon>Metazoa</taxon>
        <taxon>Spiralia</taxon>
        <taxon>Lophotrochozoa</taxon>
        <taxon>Annelida</taxon>
        <taxon>Clitellata</taxon>
        <taxon>Hirudinea</taxon>
        <taxon>Rhynchobdellida</taxon>
        <taxon>Glossiphoniidae</taxon>
        <taxon>Helobdella</taxon>
    </lineage>
</organism>
<dbReference type="InterPro" id="IPR008952">
    <property type="entry name" value="Tetraspanin_EC2_sf"/>
</dbReference>
<dbReference type="Proteomes" id="UP000015101">
    <property type="component" value="Unassembled WGS sequence"/>
</dbReference>
<dbReference type="CTD" id="20200160"/>
<dbReference type="KEGG" id="hro:HELRODRAFT_163643"/>
<name>T1EUB0_HELRO</name>
<evidence type="ECO:0008006" key="9">
    <source>
        <dbReference type="Google" id="ProtNLM"/>
    </source>
</evidence>
<dbReference type="InterPro" id="IPR018499">
    <property type="entry name" value="Tetraspanin/Peripherin"/>
</dbReference>
<evidence type="ECO:0000256" key="2">
    <source>
        <dbReference type="ARBA" id="ARBA00022692"/>
    </source>
</evidence>
<reference evidence="7" key="3">
    <citation type="submission" date="2015-06" db="UniProtKB">
        <authorList>
            <consortium name="EnsemblMetazoa"/>
        </authorList>
    </citation>
    <scope>IDENTIFICATION</scope>
</reference>
<dbReference type="EMBL" id="AMQM01001413">
    <property type="status" value="NOT_ANNOTATED_CDS"/>
    <property type="molecule type" value="Genomic_DNA"/>
</dbReference>
<dbReference type="InParanoid" id="T1EUB0"/>
<dbReference type="GeneID" id="20200160"/>
<dbReference type="AlphaFoldDB" id="T1EUB0"/>
<dbReference type="EnsemblMetazoa" id="HelroT163643">
    <property type="protein sequence ID" value="HelroP163643"/>
    <property type="gene ID" value="HelroG163643"/>
</dbReference>